<protein>
    <submittedName>
        <fullName evidence="8">High-affinity glucose transporter HXT2</fullName>
    </submittedName>
</protein>
<dbReference type="InterPro" id="IPR020846">
    <property type="entry name" value="MFS_dom"/>
</dbReference>
<comment type="similarity">
    <text evidence="2">Belongs to the major facilitator superfamily. Sugar transporter (TC 2.A.1.1) family.</text>
</comment>
<dbReference type="PANTHER" id="PTHR48022">
    <property type="entry name" value="PLASTIDIC GLUCOSE TRANSPORTER 4"/>
    <property type="match status" value="1"/>
</dbReference>
<evidence type="ECO:0000256" key="6">
    <source>
        <dbReference type="SAM" id="Phobius"/>
    </source>
</evidence>
<evidence type="ECO:0000259" key="7">
    <source>
        <dbReference type="PROSITE" id="PS50850"/>
    </source>
</evidence>
<feature type="transmembrane region" description="Helical" evidence="6">
    <location>
        <begin position="20"/>
        <end position="39"/>
    </location>
</feature>
<feature type="domain" description="Major facilitator superfamily (MFS) profile" evidence="7">
    <location>
        <begin position="1"/>
        <end position="253"/>
    </location>
</feature>
<name>A0A0A9WYA9_LYGHE</name>
<sequence>MGIIFIRGFTYDQIPNGWKVVLGFPIAIGAINLLLFHWIPESPCWLLREGRYEDAEATLNFVYNVPESVTLAGQHDPAVTEELSDLQTELDNERQIESASWMEVFQSGRILFICLFLQFWSPLSGINVLMFYSTTIFNIAGVKEAIIGTITIDVLNVILTVLQMYIVERAGRTALLNYGTILSGLSFLLLGITLIARSEKDTIQGVFAVIFTLTYICGFAVGLGAVTWAIMAEVTPARIRNKVYALAVGENWG</sequence>
<evidence type="ECO:0000313" key="9">
    <source>
        <dbReference type="EMBL" id="JAG13460.1"/>
    </source>
</evidence>
<keyword evidence="8" id="KW-0762">Sugar transport</keyword>
<dbReference type="EMBL" id="GBHO01030144">
    <property type="protein sequence ID" value="JAG13460.1"/>
    <property type="molecule type" value="Transcribed_RNA"/>
</dbReference>
<dbReference type="PANTHER" id="PTHR48022:SF2">
    <property type="entry name" value="PLASTIDIC GLUCOSE TRANSPORTER 4"/>
    <property type="match status" value="1"/>
</dbReference>
<dbReference type="PRINTS" id="PR00171">
    <property type="entry name" value="SUGRTRNSPORT"/>
</dbReference>
<dbReference type="AlphaFoldDB" id="A0A0A9WYA9"/>
<dbReference type="SUPFAM" id="SSF103473">
    <property type="entry name" value="MFS general substrate transporter"/>
    <property type="match status" value="1"/>
</dbReference>
<dbReference type="InterPro" id="IPR003663">
    <property type="entry name" value="Sugar/inositol_transpt"/>
</dbReference>
<feature type="transmembrane region" description="Helical" evidence="6">
    <location>
        <begin position="110"/>
        <end position="133"/>
    </location>
</feature>
<keyword evidence="8" id="KW-0813">Transport</keyword>
<evidence type="ECO:0000313" key="8">
    <source>
        <dbReference type="EMBL" id="JAG13457.1"/>
    </source>
</evidence>
<reference evidence="8" key="2">
    <citation type="submission" date="2014-07" db="EMBL/GenBank/DDBJ databases">
        <authorList>
            <person name="Hull J."/>
        </authorList>
    </citation>
    <scope>NUCLEOTIDE SEQUENCE</scope>
</reference>
<dbReference type="GO" id="GO:0016020">
    <property type="term" value="C:membrane"/>
    <property type="evidence" value="ECO:0007669"/>
    <property type="project" value="UniProtKB-SubCell"/>
</dbReference>
<evidence type="ECO:0000256" key="2">
    <source>
        <dbReference type="ARBA" id="ARBA00010992"/>
    </source>
</evidence>
<dbReference type="PROSITE" id="PS50850">
    <property type="entry name" value="MFS"/>
    <property type="match status" value="1"/>
</dbReference>
<gene>
    <name evidence="8" type="primary">HXT2_0</name>
    <name evidence="9" type="synonym">HXT2_1</name>
    <name evidence="9" type="ORF">CM83_11050</name>
    <name evidence="8" type="ORF">CM83_11051</name>
</gene>
<dbReference type="InterPro" id="IPR036259">
    <property type="entry name" value="MFS_trans_sf"/>
</dbReference>
<feature type="transmembrane region" description="Helical" evidence="6">
    <location>
        <begin position="174"/>
        <end position="195"/>
    </location>
</feature>
<dbReference type="EMBL" id="GBHO01030147">
    <property type="protein sequence ID" value="JAG13457.1"/>
    <property type="molecule type" value="Transcribed_RNA"/>
</dbReference>
<dbReference type="Gene3D" id="1.20.1250.20">
    <property type="entry name" value="MFS general substrate transporter like domains"/>
    <property type="match status" value="1"/>
</dbReference>
<keyword evidence="4 6" id="KW-1133">Transmembrane helix</keyword>
<dbReference type="InterPro" id="IPR005828">
    <property type="entry name" value="MFS_sugar_transport-like"/>
</dbReference>
<feature type="transmembrane region" description="Helical" evidence="6">
    <location>
        <begin position="207"/>
        <end position="232"/>
    </location>
</feature>
<keyword evidence="5 6" id="KW-0472">Membrane</keyword>
<reference evidence="8" key="1">
    <citation type="journal article" date="2014" name="PLoS ONE">
        <title>Transcriptome-Based Identification of ABC Transporters in the Western Tarnished Plant Bug Lygus hesperus.</title>
        <authorList>
            <person name="Hull J.J."/>
            <person name="Chaney K."/>
            <person name="Geib S.M."/>
            <person name="Fabrick J.A."/>
            <person name="Brent C.S."/>
            <person name="Walsh D."/>
            <person name="Lavine L.C."/>
        </authorList>
    </citation>
    <scope>NUCLEOTIDE SEQUENCE</scope>
</reference>
<evidence type="ECO:0000256" key="1">
    <source>
        <dbReference type="ARBA" id="ARBA00004141"/>
    </source>
</evidence>
<organism evidence="8">
    <name type="scientific">Lygus hesperus</name>
    <name type="common">Western plant bug</name>
    <dbReference type="NCBI Taxonomy" id="30085"/>
    <lineage>
        <taxon>Eukaryota</taxon>
        <taxon>Metazoa</taxon>
        <taxon>Ecdysozoa</taxon>
        <taxon>Arthropoda</taxon>
        <taxon>Hexapoda</taxon>
        <taxon>Insecta</taxon>
        <taxon>Pterygota</taxon>
        <taxon>Neoptera</taxon>
        <taxon>Paraneoptera</taxon>
        <taxon>Hemiptera</taxon>
        <taxon>Heteroptera</taxon>
        <taxon>Panheteroptera</taxon>
        <taxon>Cimicomorpha</taxon>
        <taxon>Miridae</taxon>
        <taxon>Mirini</taxon>
        <taxon>Lygus</taxon>
    </lineage>
</organism>
<dbReference type="GO" id="GO:0005351">
    <property type="term" value="F:carbohydrate:proton symporter activity"/>
    <property type="evidence" value="ECO:0007669"/>
    <property type="project" value="TreeGrafter"/>
</dbReference>
<dbReference type="Pfam" id="PF00083">
    <property type="entry name" value="Sugar_tr"/>
    <property type="match status" value="1"/>
</dbReference>
<evidence type="ECO:0000256" key="5">
    <source>
        <dbReference type="ARBA" id="ARBA00023136"/>
    </source>
</evidence>
<evidence type="ECO:0000256" key="4">
    <source>
        <dbReference type="ARBA" id="ARBA00022989"/>
    </source>
</evidence>
<comment type="subcellular location">
    <subcellularLocation>
        <location evidence="1">Membrane</location>
        <topology evidence="1">Multi-pass membrane protein</topology>
    </subcellularLocation>
</comment>
<feature type="transmembrane region" description="Helical" evidence="6">
    <location>
        <begin position="145"/>
        <end position="167"/>
    </location>
</feature>
<accession>A0A0A9WYA9</accession>
<proteinExistence type="inferred from homology"/>
<evidence type="ECO:0000256" key="3">
    <source>
        <dbReference type="ARBA" id="ARBA00022692"/>
    </source>
</evidence>
<dbReference type="InterPro" id="IPR050360">
    <property type="entry name" value="MFS_Sugar_Transporters"/>
</dbReference>
<keyword evidence="3 6" id="KW-0812">Transmembrane</keyword>